<feature type="region of interest" description="Disordered" evidence="1">
    <location>
        <begin position="160"/>
        <end position="191"/>
    </location>
</feature>
<protein>
    <submittedName>
        <fullName evidence="3">Uncharacterized protein</fullName>
    </submittedName>
</protein>
<keyword evidence="2" id="KW-0472">Membrane</keyword>
<organism evidence="3">
    <name type="scientific">Pseudictyota dubia</name>
    <dbReference type="NCBI Taxonomy" id="2749911"/>
    <lineage>
        <taxon>Eukaryota</taxon>
        <taxon>Sar</taxon>
        <taxon>Stramenopiles</taxon>
        <taxon>Ochrophyta</taxon>
        <taxon>Bacillariophyta</taxon>
        <taxon>Mediophyceae</taxon>
        <taxon>Biddulphiophycidae</taxon>
        <taxon>Eupodiscales</taxon>
        <taxon>Odontellaceae</taxon>
        <taxon>Pseudictyota</taxon>
    </lineage>
</organism>
<evidence type="ECO:0000313" key="3">
    <source>
        <dbReference type="EMBL" id="CAD8304866.1"/>
    </source>
</evidence>
<keyword evidence="2" id="KW-1133">Transmembrane helix</keyword>
<feature type="transmembrane region" description="Helical" evidence="2">
    <location>
        <begin position="118"/>
        <end position="138"/>
    </location>
</feature>
<name>A0A7R9VTL6_9STRA</name>
<reference evidence="3" key="1">
    <citation type="submission" date="2021-01" db="EMBL/GenBank/DDBJ databases">
        <authorList>
            <person name="Corre E."/>
            <person name="Pelletier E."/>
            <person name="Niang G."/>
            <person name="Scheremetjew M."/>
            <person name="Finn R."/>
            <person name="Kale V."/>
            <person name="Holt S."/>
            <person name="Cochrane G."/>
            <person name="Meng A."/>
            <person name="Brown T."/>
            <person name="Cohen L."/>
        </authorList>
    </citation>
    <scope>NUCLEOTIDE SEQUENCE</scope>
    <source>
        <strain evidence="3">CCMP147</strain>
    </source>
</reference>
<gene>
    <name evidence="3" type="ORF">TDUB1175_LOCUS7130</name>
</gene>
<dbReference type="EMBL" id="HBED01014343">
    <property type="protein sequence ID" value="CAD8304866.1"/>
    <property type="molecule type" value="Transcribed_RNA"/>
</dbReference>
<accession>A0A7R9VTL6</accession>
<dbReference type="AlphaFoldDB" id="A0A7R9VTL6"/>
<keyword evidence="2" id="KW-0812">Transmembrane</keyword>
<feature type="compositionally biased region" description="Acidic residues" evidence="1">
    <location>
        <begin position="165"/>
        <end position="191"/>
    </location>
</feature>
<proteinExistence type="predicted"/>
<sequence>MRVASSSPTIQLASTVATPSKTKLDKMVENYVRKHMFNDDTFDPFESAYREAYYDQTSSPYPAIISETASDILGKKEVAAKADREGSAIDKAWARLNTYADTLETKFGVNKQLSLSTMFIGIFCTPVIALFLGAIAFGDRQKDKSEQMALERYGYGLNDLSAAEQIDDDVEAPDDEEDDEDEDDDEDDDED</sequence>
<evidence type="ECO:0000256" key="1">
    <source>
        <dbReference type="SAM" id="MobiDB-lite"/>
    </source>
</evidence>
<evidence type="ECO:0000256" key="2">
    <source>
        <dbReference type="SAM" id="Phobius"/>
    </source>
</evidence>